<organism evidence="4 5">
    <name type="scientific">Salinimonas profundi</name>
    <dbReference type="NCBI Taxonomy" id="2729140"/>
    <lineage>
        <taxon>Bacteria</taxon>
        <taxon>Pseudomonadati</taxon>
        <taxon>Pseudomonadota</taxon>
        <taxon>Gammaproteobacteria</taxon>
        <taxon>Alteromonadales</taxon>
        <taxon>Alteromonadaceae</taxon>
        <taxon>Alteromonas/Salinimonas group</taxon>
        <taxon>Salinimonas</taxon>
    </lineage>
</organism>
<protein>
    <submittedName>
        <fullName evidence="4">Hydrolase</fullName>
    </submittedName>
</protein>
<evidence type="ECO:0000313" key="4">
    <source>
        <dbReference type="EMBL" id="MBD3585692.1"/>
    </source>
</evidence>
<dbReference type="Gene3D" id="3.40.50.1820">
    <property type="entry name" value="alpha/beta hydrolase"/>
    <property type="match status" value="1"/>
</dbReference>
<gene>
    <name evidence="4" type="ORF">HHX48_08100</name>
</gene>
<reference evidence="4 5" key="1">
    <citation type="submission" date="2020-04" db="EMBL/GenBank/DDBJ databases">
        <title>Salinimonas sp. HHU 13199.</title>
        <authorList>
            <person name="Cui X."/>
            <person name="Zhang D."/>
        </authorList>
    </citation>
    <scope>NUCLEOTIDE SEQUENCE [LARGE SCALE GENOMIC DNA]</scope>
    <source>
        <strain evidence="4 5">HHU 13199</strain>
    </source>
</reference>
<dbReference type="RefSeq" id="WP_191023988.1">
    <property type="nucleotide sequence ID" value="NZ_JABBXD010000003.1"/>
</dbReference>
<sequence>MSHRKNLLHGKIVKSAFTAPWWAKNRHMQTIWPRFIQKRLPLDYTWERVTLPDTDFLDLAWGPKPAKTTGIVAMFHGLEGSIRSHYANDMMAALSHQGWQVVMMHFRSCSGEPNRLPRAYHSGETEDPAFFLDLLNKRFPELPKVAVGFSLGANMLLKLLGENPAQKWLNAAVAISAPLKLSECARSINQGFSKVYQKYLLGSMKATLKKKMAFIDYRKLIQLNPDDVDKIQDFRQFDELVTAPLHDFSDAEDYYQKCSAFHYLSAIHCPTLVLHSIDDPFMNHLIVPQQEELAEAVTVELSDRGGHVGFMQGNILRPQVWLQTRVRHFLEQFMPGSDQGHSASQHAVRKTHDSTVI</sequence>
<feature type="domain" description="AB hydrolase-1" evidence="3">
    <location>
        <begin position="73"/>
        <end position="313"/>
    </location>
</feature>
<proteinExistence type="inferred from homology"/>
<evidence type="ECO:0000256" key="2">
    <source>
        <dbReference type="SAM" id="MobiDB-lite"/>
    </source>
</evidence>
<dbReference type="PANTHER" id="PTHR10794">
    <property type="entry name" value="ABHYDROLASE DOMAIN-CONTAINING PROTEIN"/>
    <property type="match status" value="1"/>
</dbReference>
<dbReference type="GO" id="GO:0016787">
    <property type="term" value="F:hydrolase activity"/>
    <property type="evidence" value="ECO:0007669"/>
    <property type="project" value="UniProtKB-KW"/>
</dbReference>
<dbReference type="InterPro" id="IPR012020">
    <property type="entry name" value="ABHD4"/>
</dbReference>
<dbReference type="InterPro" id="IPR000073">
    <property type="entry name" value="AB_hydrolase_1"/>
</dbReference>
<dbReference type="SUPFAM" id="SSF53474">
    <property type="entry name" value="alpha/beta-Hydrolases"/>
    <property type="match status" value="1"/>
</dbReference>
<evidence type="ECO:0000256" key="1">
    <source>
        <dbReference type="ARBA" id="ARBA00010884"/>
    </source>
</evidence>
<comment type="caution">
    <text evidence="4">The sequence shown here is derived from an EMBL/GenBank/DDBJ whole genome shotgun (WGS) entry which is preliminary data.</text>
</comment>
<dbReference type="EMBL" id="JABBXD010000003">
    <property type="protein sequence ID" value="MBD3585692.1"/>
    <property type="molecule type" value="Genomic_DNA"/>
</dbReference>
<accession>A0ABR8LHG0</accession>
<dbReference type="InterPro" id="IPR029058">
    <property type="entry name" value="AB_hydrolase_fold"/>
</dbReference>
<dbReference type="PIRSF" id="PIRSF005211">
    <property type="entry name" value="Ab_hydro_YheT"/>
    <property type="match status" value="1"/>
</dbReference>
<dbReference type="PANTHER" id="PTHR10794:SF94">
    <property type="entry name" value="ESTERASE YHET-RELATED"/>
    <property type="match status" value="1"/>
</dbReference>
<dbReference type="Pfam" id="PF00561">
    <property type="entry name" value="Abhydrolase_1"/>
    <property type="match status" value="1"/>
</dbReference>
<name>A0ABR8LHG0_9ALTE</name>
<dbReference type="Proteomes" id="UP000624419">
    <property type="component" value="Unassembled WGS sequence"/>
</dbReference>
<feature type="region of interest" description="Disordered" evidence="2">
    <location>
        <begin position="336"/>
        <end position="357"/>
    </location>
</feature>
<evidence type="ECO:0000313" key="5">
    <source>
        <dbReference type="Proteomes" id="UP000624419"/>
    </source>
</evidence>
<comment type="similarity">
    <text evidence="1">Belongs to the AB hydrolase superfamily. AB hydrolase 4 family.</text>
</comment>
<evidence type="ECO:0000259" key="3">
    <source>
        <dbReference type="Pfam" id="PF00561"/>
    </source>
</evidence>
<dbReference type="NCBIfam" id="NF008218">
    <property type="entry name" value="PRK10985.1"/>
    <property type="match status" value="1"/>
</dbReference>
<keyword evidence="4" id="KW-0378">Hydrolase</keyword>
<keyword evidence="5" id="KW-1185">Reference proteome</keyword>
<dbReference type="InterPro" id="IPR050960">
    <property type="entry name" value="AB_hydrolase_4_sf"/>
</dbReference>